<gene>
    <name evidence="4" type="primary">plcC</name>
    <name evidence="4" type="ORF">Pme01_12400</name>
</gene>
<keyword evidence="5" id="KW-1185">Reference proteome</keyword>
<proteinExistence type="predicted"/>
<evidence type="ECO:0000313" key="4">
    <source>
        <dbReference type="EMBL" id="GII21643.1"/>
    </source>
</evidence>
<dbReference type="EMBL" id="BOON01000010">
    <property type="protein sequence ID" value="GII21643.1"/>
    <property type="molecule type" value="Genomic_DNA"/>
</dbReference>
<comment type="caution">
    <text evidence="4">The sequence shown here is derived from an EMBL/GenBank/DDBJ whole genome shotgun (WGS) entry which is preliminary data.</text>
</comment>
<evidence type="ECO:0000256" key="2">
    <source>
        <dbReference type="ARBA" id="ARBA00023026"/>
    </source>
</evidence>
<evidence type="ECO:0000256" key="3">
    <source>
        <dbReference type="SAM" id="SignalP"/>
    </source>
</evidence>
<dbReference type="Gene3D" id="3.40.720.10">
    <property type="entry name" value="Alkaline Phosphatase, subunit A"/>
    <property type="match status" value="2"/>
</dbReference>
<sequence length="535" mass="56810">MSKNLANRLSGPRPRRRAAALAGLAVAGVGLAAAAPGFAADPERADGSTATPVQHVVVIFQENVSFDHYFGTYPNAANTDGTRFTAKPGTPSVNGLTGALLTANPNTANPQRIPSTMPLTCDQGHGYTQEQQAFDGGLMDAFVEHTDVESCAAPDKSMPGLVMNYYDGNTVTGLWNYAQHYAMSDNSFGTVFGPSTPGAINLVSGQTHGGYAVKPDGTKTSDSYVVASPDANGVGTVINDPDPAFDDCANTRNHLAMQGKNIGDLLNAKNVSWGWFQGGFRPTSTVNGKAVCGSQHANVGGATQTDYNPHHQPFQYYESTANPHHLPPSSPAAIGHTDQAKHQYDLADFDTALAKGNLPAVSFLKAANYQDGHAGYSDPIDEQHFVVNTINALQKSKDWKSTAVVIAYDDSDGWYDHAMPPILNASNTNLDALNGPGTCGSANHAPLGGYANRCGYGPRQPLLVVSPYAKSNFVDHTTTDQTSILRFIEDNWKTGRIGDSSFDTLAGPLTNMLDFNRHDDNKVILDPNTGAVLHS</sequence>
<keyword evidence="2" id="KW-0843">Virulence</keyword>
<protein>
    <submittedName>
        <fullName evidence="4">Phospholipase C</fullName>
    </submittedName>
</protein>
<dbReference type="InterPro" id="IPR017850">
    <property type="entry name" value="Alkaline_phosphatase_core_sf"/>
</dbReference>
<organism evidence="4 5">
    <name type="scientific">Planosporangium mesophilum</name>
    <dbReference type="NCBI Taxonomy" id="689768"/>
    <lineage>
        <taxon>Bacteria</taxon>
        <taxon>Bacillati</taxon>
        <taxon>Actinomycetota</taxon>
        <taxon>Actinomycetes</taxon>
        <taxon>Micromonosporales</taxon>
        <taxon>Micromonosporaceae</taxon>
        <taxon>Planosporangium</taxon>
    </lineage>
</organism>
<accession>A0A8J3T7F6</accession>
<feature type="signal peptide" evidence="3">
    <location>
        <begin position="1"/>
        <end position="39"/>
    </location>
</feature>
<dbReference type="InterPro" id="IPR007312">
    <property type="entry name" value="Phosphoesterase"/>
</dbReference>
<dbReference type="RefSeq" id="WP_168114728.1">
    <property type="nucleotide sequence ID" value="NZ_BOON01000010.1"/>
</dbReference>
<dbReference type="Pfam" id="PF04185">
    <property type="entry name" value="Phosphoesterase"/>
    <property type="match status" value="1"/>
</dbReference>
<dbReference type="Proteomes" id="UP000599074">
    <property type="component" value="Unassembled WGS sequence"/>
</dbReference>
<evidence type="ECO:0000256" key="1">
    <source>
        <dbReference type="ARBA" id="ARBA00022801"/>
    </source>
</evidence>
<keyword evidence="3" id="KW-0732">Signal</keyword>
<dbReference type="PANTHER" id="PTHR31956">
    <property type="entry name" value="NON-SPECIFIC PHOSPHOLIPASE C4-RELATED"/>
    <property type="match status" value="1"/>
</dbReference>
<dbReference type="GO" id="GO:0042578">
    <property type="term" value="F:phosphoric ester hydrolase activity"/>
    <property type="evidence" value="ECO:0007669"/>
    <property type="project" value="UniProtKB-ARBA"/>
</dbReference>
<keyword evidence="1" id="KW-0378">Hydrolase</keyword>
<dbReference type="PANTHER" id="PTHR31956:SF1">
    <property type="entry name" value="NON-SPECIFIC PHOSPHOLIPASE C1"/>
    <property type="match status" value="1"/>
</dbReference>
<name>A0A8J3T7F6_9ACTN</name>
<reference evidence="4" key="1">
    <citation type="submission" date="2021-01" db="EMBL/GenBank/DDBJ databases">
        <title>Whole genome shotgun sequence of Planosporangium mesophilum NBRC 109066.</title>
        <authorList>
            <person name="Komaki H."/>
            <person name="Tamura T."/>
        </authorList>
    </citation>
    <scope>NUCLEOTIDE SEQUENCE</scope>
    <source>
        <strain evidence="4">NBRC 109066</strain>
    </source>
</reference>
<feature type="chain" id="PRO_5039721127" evidence="3">
    <location>
        <begin position="40"/>
        <end position="535"/>
    </location>
</feature>
<evidence type="ECO:0000313" key="5">
    <source>
        <dbReference type="Proteomes" id="UP000599074"/>
    </source>
</evidence>
<dbReference type="CDD" id="cd16013">
    <property type="entry name" value="AcpA"/>
    <property type="match status" value="1"/>
</dbReference>
<dbReference type="AlphaFoldDB" id="A0A8J3T7F6"/>